<dbReference type="Pfam" id="PF03853">
    <property type="entry name" value="YjeF_N"/>
    <property type="match status" value="1"/>
</dbReference>
<evidence type="ECO:0000256" key="15">
    <source>
        <dbReference type="ARBA" id="ARBA00048238"/>
    </source>
</evidence>
<evidence type="ECO:0000256" key="16">
    <source>
        <dbReference type="ARBA" id="ARBA00049209"/>
    </source>
</evidence>
<feature type="binding site" evidence="18">
    <location>
        <position position="133"/>
    </location>
    <ligand>
        <name>K(+)</name>
        <dbReference type="ChEBI" id="CHEBI:29103"/>
    </ligand>
</feature>
<evidence type="ECO:0000256" key="2">
    <source>
        <dbReference type="ARBA" id="ARBA00000909"/>
    </source>
</evidence>
<comment type="catalytic activity">
    <reaction evidence="15 17 19">
        <text>(6S)-NADHX + ADP = AMP + phosphate + NADH + H(+)</text>
        <dbReference type="Rhea" id="RHEA:32223"/>
        <dbReference type="ChEBI" id="CHEBI:15378"/>
        <dbReference type="ChEBI" id="CHEBI:43474"/>
        <dbReference type="ChEBI" id="CHEBI:57945"/>
        <dbReference type="ChEBI" id="CHEBI:64074"/>
        <dbReference type="ChEBI" id="CHEBI:456215"/>
        <dbReference type="ChEBI" id="CHEBI:456216"/>
        <dbReference type="EC" id="4.2.1.136"/>
    </reaction>
</comment>
<dbReference type="GO" id="GO:0052855">
    <property type="term" value="F:ADP-dependent NAD(P)H-hydrate dehydratase activity"/>
    <property type="evidence" value="ECO:0007669"/>
    <property type="project" value="UniProtKB-UniRule"/>
</dbReference>
<comment type="similarity">
    <text evidence="4 19">In the C-terminal section; belongs to the NnrD/CARKD family.</text>
</comment>
<dbReference type="PIRSF" id="PIRSF017184">
    <property type="entry name" value="Nnr"/>
    <property type="match status" value="1"/>
</dbReference>
<dbReference type="InterPro" id="IPR000631">
    <property type="entry name" value="CARKD"/>
</dbReference>
<dbReference type="InterPro" id="IPR004443">
    <property type="entry name" value="YjeF_N_dom"/>
</dbReference>
<dbReference type="Pfam" id="PF01256">
    <property type="entry name" value="Carb_kinase"/>
    <property type="match status" value="1"/>
</dbReference>
<evidence type="ECO:0000256" key="14">
    <source>
        <dbReference type="ARBA" id="ARBA00025153"/>
    </source>
</evidence>
<dbReference type="EC" id="4.2.1.136" evidence="19"/>
<dbReference type="PROSITE" id="PS51385">
    <property type="entry name" value="YJEF_N"/>
    <property type="match status" value="1"/>
</dbReference>
<gene>
    <name evidence="18" type="primary">nnrE</name>
    <name evidence="17" type="synonym">nnrD</name>
    <name evidence="22" type="ORF">FHS74_002227</name>
</gene>
<dbReference type="PANTHER" id="PTHR12592:SF0">
    <property type="entry name" value="ATP-DEPENDENT (S)-NAD(P)H-HYDRATE DEHYDRATASE"/>
    <property type="match status" value="1"/>
</dbReference>
<feature type="domain" description="YjeF C-terminal" evidence="20">
    <location>
        <begin position="244"/>
        <end position="519"/>
    </location>
</feature>
<comment type="catalytic activity">
    <reaction evidence="1 18 19">
        <text>(6R)-NADHX = (6S)-NADHX</text>
        <dbReference type="Rhea" id="RHEA:32215"/>
        <dbReference type="ChEBI" id="CHEBI:64074"/>
        <dbReference type="ChEBI" id="CHEBI:64075"/>
        <dbReference type="EC" id="5.1.99.6"/>
    </reaction>
</comment>
<evidence type="ECO:0000313" key="23">
    <source>
        <dbReference type="Proteomes" id="UP000539175"/>
    </source>
</evidence>
<comment type="function">
    <text evidence="17">Catalyzes the dehydration of the S-form of NAD(P)HX at the expense of ADP, which is converted to AMP. Together with NAD(P)HX epimerase, which catalyzes the epimerization of the S- and R-forms, the enzyme allows the repair of both epimers of NAD(P)HX, a damaged form of NAD(P)H that is a result of enzymatic or heat-dependent hydration.</text>
</comment>
<keyword evidence="13" id="KW-0511">Multifunctional enzyme</keyword>
<comment type="catalytic activity">
    <reaction evidence="2 18 19">
        <text>(6R)-NADPHX = (6S)-NADPHX</text>
        <dbReference type="Rhea" id="RHEA:32227"/>
        <dbReference type="ChEBI" id="CHEBI:64076"/>
        <dbReference type="ChEBI" id="CHEBI:64077"/>
        <dbReference type="EC" id="5.1.99.6"/>
    </reaction>
</comment>
<evidence type="ECO:0000256" key="3">
    <source>
        <dbReference type="ARBA" id="ARBA00006001"/>
    </source>
</evidence>
<reference evidence="22 23" key="1">
    <citation type="submission" date="2020-08" db="EMBL/GenBank/DDBJ databases">
        <title>Genomic Encyclopedia of Type Strains, Phase IV (KMG-IV): sequencing the most valuable type-strain genomes for metagenomic binning, comparative biology and taxonomic classification.</title>
        <authorList>
            <person name="Goeker M."/>
        </authorList>
    </citation>
    <scope>NUCLEOTIDE SEQUENCE [LARGE SCALE GENOMIC DNA]</scope>
    <source>
        <strain evidence="22 23">DSM 22198</strain>
    </source>
</reference>
<dbReference type="GO" id="GO:0005524">
    <property type="term" value="F:ATP binding"/>
    <property type="evidence" value="ECO:0007669"/>
    <property type="project" value="UniProtKB-UniRule"/>
</dbReference>
<dbReference type="GO" id="GO:0110051">
    <property type="term" value="P:metabolite repair"/>
    <property type="evidence" value="ECO:0007669"/>
    <property type="project" value="TreeGrafter"/>
</dbReference>
<comment type="function">
    <text evidence="14 19">Bifunctional enzyme that catalyzes the epimerization of the S- and R-forms of NAD(P)HX and the dehydration of the S-form of NAD(P)HX at the expense of ADP, which is converted to AMP. This allows the repair of both epimers of NAD(P)HX, a damaged form of NAD(P)H that is a result of enzymatic or heat-dependent hydration.</text>
</comment>
<comment type="catalytic activity">
    <reaction evidence="16 17 19">
        <text>(6S)-NADPHX + ADP = AMP + phosphate + NADPH + H(+)</text>
        <dbReference type="Rhea" id="RHEA:32235"/>
        <dbReference type="ChEBI" id="CHEBI:15378"/>
        <dbReference type="ChEBI" id="CHEBI:43474"/>
        <dbReference type="ChEBI" id="CHEBI:57783"/>
        <dbReference type="ChEBI" id="CHEBI:64076"/>
        <dbReference type="ChEBI" id="CHEBI:456215"/>
        <dbReference type="ChEBI" id="CHEBI:456216"/>
        <dbReference type="EC" id="4.2.1.136"/>
    </reaction>
</comment>
<feature type="binding site" evidence="17">
    <location>
        <begin position="435"/>
        <end position="439"/>
    </location>
    <ligand>
        <name>AMP</name>
        <dbReference type="ChEBI" id="CHEBI:456215"/>
    </ligand>
</feature>
<name>A0A7X0AZQ3_9PROT</name>
<dbReference type="PROSITE" id="PS51383">
    <property type="entry name" value="YJEF_C_3"/>
    <property type="match status" value="1"/>
</dbReference>
<keyword evidence="11 18" id="KW-0413">Isomerase</keyword>
<evidence type="ECO:0000259" key="21">
    <source>
        <dbReference type="PROSITE" id="PS51385"/>
    </source>
</evidence>
<keyword evidence="12 17" id="KW-0456">Lyase</keyword>
<evidence type="ECO:0000256" key="6">
    <source>
        <dbReference type="ARBA" id="ARBA00022741"/>
    </source>
</evidence>
<keyword evidence="7 17" id="KW-0067">ATP-binding</keyword>
<comment type="cofactor">
    <cofactor evidence="18 19">
        <name>K(+)</name>
        <dbReference type="ChEBI" id="CHEBI:29103"/>
    </cofactor>
    <text evidence="18 19">Binds 1 potassium ion per subunit.</text>
</comment>
<feature type="binding site" evidence="18">
    <location>
        <position position="169"/>
    </location>
    <ligand>
        <name>(6S)-NADPHX</name>
        <dbReference type="ChEBI" id="CHEBI:64076"/>
    </ligand>
</feature>
<dbReference type="PANTHER" id="PTHR12592">
    <property type="entry name" value="ATP-DEPENDENT (S)-NAD(P)H-HYDRATE DEHYDRATASE FAMILY MEMBER"/>
    <property type="match status" value="1"/>
</dbReference>
<evidence type="ECO:0000256" key="11">
    <source>
        <dbReference type="ARBA" id="ARBA00023235"/>
    </source>
</evidence>
<dbReference type="HAMAP" id="MF_01966">
    <property type="entry name" value="NADHX_epimerase"/>
    <property type="match status" value="1"/>
</dbReference>
<feature type="binding site" evidence="17">
    <location>
        <position position="465"/>
    </location>
    <ligand>
        <name>(6S)-NADPHX</name>
        <dbReference type="ChEBI" id="CHEBI:64076"/>
    </ligand>
</feature>
<dbReference type="EC" id="5.1.99.6" evidence="19"/>
<evidence type="ECO:0000256" key="10">
    <source>
        <dbReference type="ARBA" id="ARBA00023027"/>
    </source>
</evidence>
<comment type="subunit">
    <text evidence="17">Homotetramer.</text>
</comment>
<comment type="caution">
    <text evidence="18">Lacks conserved residue(s) required for the propagation of feature annotation.</text>
</comment>
<dbReference type="GO" id="GO:0046872">
    <property type="term" value="F:metal ion binding"/>
    <property type="evidence" value="ECO:0007669"/>
    <property type="project" value="UniProtKB-UniRule"/>
</dbReference>
<evidence type="ECO:0000256" key="7">
    <source>
        <dbReference type="ARBA" id="ARBA00022840"/>
    </source>
</evidence>
<keyword evidence="9 18" id="KW-0630">Potassium</keyword>
<dbReference type="NCBIfam" id="TIGR00197">
    <property type="entry name" value="yjeF_nterm"/>
    <property type="match status" value="1"/>
</dbReference>
<protein>
    <recommendedName>
        <fullName evidence="19">Bifunctional NAD(P)H-hydrate repair enzyme</fullName>
    </recommendedName>
    <alternativeName>
        <fullName evidence="19">Nicotinamide nucleotide repair protein</fullName>
    </alternativeName>
    <domain>
        <recommendedName>
            <fullName evidence="19">ADP-dependent (S)-NAD(P)H-hydrate dehydratase</fullName>
            <ecNumber evidence="19">4.2.1.136</ecNumber>
        </recommendedName>
        <alternativeName>
            <fullName evidence="19">ADP-dependent NAD(P)HX dehydratase</fullName>
        </alternativeName>
    </domain>
    <domain>
        <recommendedName>
            <fullName evidence="19">NAD(P)H-hydrate epimerase</fullName>
            <ecNumber evidence="19">5.1.99.6</ecNumber>
        </recommendedName>
    </domain>
</protein>
<feature type="binding site" evidence="17">
    <location>
        <position position="398"/>
    </location>
    <ligand>
        <name>(6S)-NADPHX</name>
        <dbReference type="ChEBI" id="CHEBI:64076"/>
    </ligand>
</feature>
<comment type="cofactor">
    <cofactor evidence="17">
        <name>Mg(2+)</name>
        <dbReference type="ChEBI" id="CHEBI:18420"/>
    </cofactor>
</comment>
<feature type="binding site" evidence="18">
    <location>
        <position position="68"/>
    </location>
    <ligand>
        <name>K(+)</name>
        <dbReference type="ChEBI" id="CHEBI:29103"/>
    </ligand>
</feature>
<keyword evidence="6 17" id="KW-0547">Nucleotide-binding</keyword>
<evidence type="ECO:0000256" key="9">
    <source>
        <dbReference type="ARBA" id="ARBA00022958"/>
    </source>
</evidence>
<dbReference type="CDD" id="cd01171">
    <property type="entry name" value="YXKO-related"/>
    <property type="match status" value="1"/>
</dbReference>
<comment type="similarity">
    <text evidence="18">Belongs to the NnrE/AIBP family.</text>
</comment>
<evidence type="ECO:0000256" key="8">
    <source>
        <dbReference type="ARBA" id="ARBA00022857"/>
    </source>
</evidence>
<feature type="domain" description="YjeF N-terminal" evidence="21">
    <location>
        <begin position="21"/>
        <end position="232"/>
    </location>
</feature>
<comment type="function">
    <text evidence="18">Catalyzes the epimerization of the S- and R-forms of NAD(P)HX, a damaged form of NAD(P)H that is a result of enzymatic or heat-dependent hydration. This is a prerequisite for the S-specific NAD(P)H-hydrate dehydratase to allow the repair of both epimers of NAD(P)HX.</text>
</comment>
<feature type="binding site" evidence="17">
    <location>
        <position position="341"/>
    </location>
    <ligand>
        <name>(6S)-NADPHX</name>
        <dbReference type="ChEBI" id="CHEBI:64076"/>
    </ligand>
</feature>
<keyword evidence="5 18" id="KW-0479">Metal-binding</keyword>
<evidence type="ECO:0000259" key="20">
    <source>
        <dbReference type="PROSITE" id="PS51383"/>
    </source>
</evidence>
<dbReference type="InterPro" id="IPR030677">
    <property type="entry name" value="Nnr"/>
</dbReference>
<organism evidence="22 23">
    <name type="scientific">Nitrospirillum iridis</name>
    <dbReference type="NCBI Taxonomy" id="765888"/>
    <lineage>
        <taxon>Bacteria</taxon>
        <taxon>Pseudomonadati</taxon>
        <taxon>Pseudomonadota</taxon>
        <taxon>Alphaproteobacteria</taxon>
        <taxon>Rhodospirillales</taxon>
        <taxon>Azospirillaceae</taxon>
        <taxon>Nitrospirillum</taxon>
    </lineage>
</organism>
<keyword evidence="23" id="KW-1185">Reference proteome</keyword>
<feature type="binding site" evidence="18">
    <location>
        <begin position="67"/>
        <end position="71"/>
    </location>
    <ligand>
        <name>(6S)-NADPHX</name>
        <dbReference type="ChEBI" id="CHEBI:64076"/>
    </ligand>
</feature>
<dbReference type="SUPFAM" id="SSF64153">
    <property type="entry name" value="YjeF N-terminal domain-like"/>
    <property type="match status" value="1"/>
</dbReference>
<keyword evidence="8 17" id="KW-0521">NADP</keyword>
<evidence type="ECO:0000256" key="4">
    <source>
        <dbReference type="ARBA" id="ARBA00009524"/>
    </source>
</evidence>
<evidence type="ECO:0000256" key="13">
    <source>
        <dbReference type="ARBA" id="ARBA00023268"/>
    </source>
</evidence>
<sequence>MSAPASHARPDAVALLTVARMRAADAAAIAGGVPGITLMENAGRAVAGVVMARYGLGPVAVLCGPGNNGGDGFVVARHLAAAGWPVRLALLGDLDRLVGDAALAAAGWVEIWGRESVLAADPGVLTGAVVIVDALFGVGLSRPLAGGAADLVAAMAAARRQGAAVVAVDVPSGLDADTGAAVGDVAGGDVMVQADVTVTFFRQKPGHLLLPGRLACGATVVADIGIPDAVLSAPAVAPNLWQNAPALFIGALPRPRIDDHKYRRGHALVLGGAVMTGAARLAARAAQRAGAGLVTVASPPAAELVYRLSSPSQIVRPLGDPAAAVGLLADPSVTAAVLGPGAGTGETEQALLRALVAAAGGRGADFGLVLDADIFTAFAGQADALKAHLGGRAVLTPHEGEFKRLFGSGHPVLMGDKLARTRAAARHLGAVVLLKGPDTVIAHPDGRAVIEAGGPPTLATAGSGDVLAGLCLGLLAGGMDAFHAAMAAAWLHAQAAVRFGPGLVAEDLAEQVPALLAALLSAA</sequence>
<keyword evidence="10 17" id="KW-0520">NAD</keyword>
<evidence type="ECO:0000256" key="18">
    <source>
        <dbReference type="HAMAP-Rule" id="MF_01966"/>
    </source>
</evidence>
<feature type="binding site" evidence="18">
    <location>
        <position position="172"/>
    </location>
    <ligand>
        <name>K(+)</name>
        <dbReference type="ChEBI" id="CHEBI:29103"/>
    </ligand>
</feature>
<evidence type="ECO:0000256" key="17">
    <source>
        <dbReference type="HAMAP-Rule" id="MF_01965"/>
    </source>
</evidence>
<feature type="binding site" evidence="17">
    <location>
        <position position="278"/>
    </location>
    <ligand>
        <name>(6S)-NADPHX</name>
        <dbReference type="ChEBI" id="CHEBI:64076"/>
    </ligand>
</feature>
<dbReference type="HAMAP" id="MF_01965">
    <property type="entry name" value="NADHX_dehydratase"/>
    <property type="match status" value="1"/>
</dbReference>
<evidence type="ECO:0000313" key="22">
    <source>
        <dbReference type="EMBL" id="MBB6251676.1"/>
    </source>
</evidence>
<dbReference type="GO" id="GO:0052856">
    <property type="term" value="F:NAD(P)HX epimerase activity"/>
    <property type="evidence" value="ECO:0007669"/>
    <property type="project" value="UniProtKB-UniRule"/>
</dbReference>
<dbReference type="RefSeq" id="WP_184800328.1">
    <property type="nucleotide sequence ID" value="NZ_JACIIZ010000005.1"/>
</dbReference>
<comment type="similarity">
    <text evidence="3 19">In the N-terminal section; belongs to the NnrE/AIBP family.</text>
</comment>
<dbReference type="EMBL" id="JACIIZ010000005">
    <property type="protein sequence ID" value="MBB6251676.1"/>
    <property type="molecule type" value="Genomic_DNA"/>
</dbReference>
<dbReference type="Gene3D" id="3.40.50.10260">
    <property type="entry name" value="YjeF N-terminal domain"/>
    <property type="match status" value="1"/>
</dbReference>
<feature type="binding site" evidence="17">
    <location>
        <position position="464"/>
    </location>
    <ligand>
        <name>AMP</name>
        <dbReference type="ChEBI" id="CHEBI:456215"/>
    </ligand>
</feature>
<dbReference type="Gene3D" id="3.40.1190.20">
    <property type="match status" value="1"/>
</dbReference>
<evidence type="ECO:0000256" key="12">
    <source>
        <dbReference type="ARBA" id="ARBA00023239"/>
    </source>
</evidence>
<dbReference type="Proteomes" id="UP000539175">
    <property type="component" value="Unassembled WGS sequence"/>
</dbReference>
<evidence type="ECO:0000256" key="19">
    <source>
        <dbReference type="PIRNR" id="PIRNR017184"/>
    </source>
</evidence>
<dbReference type="InterPro" id="IPR029056">
    <property type="entry name" value="Ribokinase-like"/>
</dbReference>
<dbReference type="GO" id="GO:0046496">
    <property type="term" value="P:nicotinamide nucleotide metabolic process"/>
    <property type="evidence" value="ECO:0007669"/>
    <property type="project" value="UniProtKB-UniRule"/>
</dbReference>
<dbReference type="SUPFAM" id="SSF53613">
    <property type="entry name" value="Ribokinase-like"/>
    <property type="match status" value="1"/>
</dbReference>
<evidence type="ECO:0000256" key="5">
    <source>
        <dbReference type="ARBA" id="ARBA00022723"/>
    </source>
</evidence>
<comment type="caution">
    <text evidence="22">The sequence shown here is derived from an EMBL/GenBank/DDBJ whole genome shotgun (WGS) entry which is preliminary data.</text>
</comment>
<feature type="binding site" evidence="18">
    <location>
        <begin position="137"/>
        <end position="143"/>
    </location>
    <ligand>
        <name>(6S)-NADPHX</name>
        <dbReference type="ChEBI" id="CHEBI:64076"/>
    </ligand>
</feature>
<dbReference type="AlphaFoldDB" id="A0A7X0AZQ3"/>
<dbReference type="NCBIfam" id="TIGR00196">
    <property type="entry name" value="yjeF_cterm"/>
    <property type="match status" value="1"/>
</dbReference>
<proteinExistence type="inferred from homology"/>
<evidence type="ECO:0000256" key="1">
    <source>
        <dbReference type="ARBA" id="ARBA00000013"/>
    </source>
</evidence>
<comment type="similarity">
    <text evidence="17">Belongs to the NnrD/CARKD family.</text>
</comment>
<accession>A0A7X0AZQ3</accession>
<dbReference type="InterPro" id="IPR036652">
    <property type="entry name" value="YjeF_N_dom_sf"/>
</dbReference>